<evidence type="ECO:0000256" key="11">
    <source>
        <dbReference type="SAM" id="MobiDB-lite"/>
    </source>
</evidence>
<feature type="site" description="Contributes to redox potential value" evidence="9">
    <location>
        <position position="38"/>
    </location>
</feature>
<evidence type="ECO:0000256" key="7">
    <source>
        <dbReference type="NCBIfam" id="TIGR01068"/>
    </source>
</evidence>
<dbReference type="PRINTS" id="PR00421">
    <property type="entry name" value="THIOREDOXIN"/>
</dbReference>
<dbReference type="PIRSF" id="PIRSF000077">
    <property type="entry name" value="Thioredoxin"/>
    <property type="match status" value="1"/>
</dbReference>
<dbReference type="CDD" id="cd02947">
    <property type="entry name" value="TRX_family"/>
    <property type="match status" value="1"/>
</dbReference>
<keyword evidence="4" id="KW-0249">Electron transport</keyword>
<dbReference type="GO" id="GO:0045454">
    <property type="term" value="P:cell redox homeostasis"/>
    <property type="evidence" value="ECO:0007669"/>
    <property type="project" value="TreeGrafter"/>
</dbReference>
<feature type="domain" description="Thioredoxin" evidence="12">
    <location>
        <begin position="1"/>
        <end position="113"/>
    </location>
</feature>
<sequence length="116" mass="12405">MSESDKSATVEVSDASFSSDVLSSNKPVLVDFWATWCGPCKMVAPVLEEIATERSADLTVAKLDVDANPETARDFQVVSIPTLILFKDGQPVKRIVGAKGKAALLRELSEAVPNLA</sequence>
<evidence type="ECO:0000256" key="9">
    <source>
        <dbReference type="PIRSR" id="PIRSR000077-1"/>
    </source>
</evidence>
<feature type="site" description="Contributes to redox potential value" evidence="9">
    <location>
        <position position="39"/>
    </location>
</feature>
<evidence type="ECO:0000256" key="10">
    <source>
        <dbReference type="PIRSR" id="PIRSR000077-4"/>
    </source>
</evidence>
<dbReference type="InterPro" id="IPR013766">
    <property type="entry name" value="Thioredoxin_domain"/>
</dbReference>
<feature type="active site" description="Nucleophile" evidence="9">
    <location>
        <position position="40"/>
    </location>
</feature>
<dbReference type="InterPro" id="IPR017937">
    <property type="entry name" value="Thioredoxin_CS"/>
</dbReference>
<evidence type="ECO:0000256" key="8">
    <source>
        <dbReference type="PIRNR" id="PIRNR000077"/>
    </source>
</evidence>
<dbReference type="FunFam" id="3.40.30.10:FF:000001">
    <property type="entry name" value="Thioredoxin"/>
    <property type="match status" value="1"/>
</dbReference>
<evidence type="ECO:0000313" key="13">
    <source>
        <dbReference type="EMBL" id="OBJ85335.1"/>
    </source>
</evidence>
<proteinExistence type="inferred from homology"/>
<dbReference type="PANTHER" id="PTHR45663:SF11">
    <property type="entry name" value="GEO12009P1"/>
    <property type="match status" value="1"/>
</dbReference>
<dbReference type="NCBIfam" id="TIGR01068">
    <property type="entry name" value="thioredoxin"/>
    <property type="match status" value="1"/>
</dbReference>
<feature type="disulfide bond" description="Redox-active" evidence="10">
    <location>
        <begin position="37"/>
        <end position="40"/>
    </location>
</feature>
<feature type="region of interest" description="Disordered" evidence="11">
    <location>
        <begin position="1"/>
        <end position="21"/>
    </location>
</feature>
<keyword evidence="6 10" id="KW-0676">Redox-active center</keyword>
<evidence type="ECO:0000256" key="6">
    <source>
        <dbReference type="ARBA" id="ARBA00023284"/>
    </source>
</evidence>
<accession>A0A1A3KJZ6</accession>
<evidence type="ECO:0000256" key="3">
    <source>
        <dbReference type="ARBA" id="ARBA00022448"/>
    </source>
</evidence>
<dbReference type="RefSeq" id="WP_065140281.1">
    <property type="nucleotide sequence ID" value="NZ_LZLM01000073.1"/>
</dbReference>
<dbReference type="SUPFAM" id="SSF52833">
    <property type="entry name" value="Thioredoxin-like"/>
    <property type="match status" value="1"/>
</dbReference>
<feature type="compositionally biased region" description="Low complexity" evidence="11">
    <location>
        <begin position="12"/>
        <end position="21"/>
    </location>
</feature>
<name>A0A1A3KJZ6_MYCAS</name>
<dbReference type="EMBL" id="LZLM01000073">
    <property type="protein sequence ID" value="OBJ85335.1"/>
    <property type="molecule type" value="Genomic_DNA"/>
</dbReference>
<dbReference type="PROSITE" id="PS51352">
    <property type="entry name" value="THIOREDOXIN_2"/>
    <property type="match status" value="1"/>
</dbReference>
<comment type="function">
    <text evidence="1">Participates in various redox reactions through the reversible oxidation of its active center dithiol to a disulfide and catalyzes dithiol-disulfide exchange reactions.</text>
</comment>
<dbReference type="Pfam" id="PF00085">
    <property type="entry name" value="Thioredoxin"/>
    <property type="match status" value="1"/>
</dbReference>
<keyword evidence="3" id="KW-0813">Transport</keyword>
<dbReference type="PROSITE" id="PS00194">
    <property type="entry name" value="THIOREDOXIN_1"/>
    <property type="match status" value="1"/>
</dbReference>
<keyword evidence="5 10" id="KW-1015">Disulfide bond</keyword>
<dbReference type="InterPro" id="IPR005746">
    <property type="entry name" value="Thioredoxin"/>
</dbReference>
<dbReference type="PANTHER" id="PTHR45663">
    <property type="entry name" value="GEO12009P1"/>
    <property type="match status" value="1"/>
</dbReference>
<feature type="active site" description="Nucleophile" evidence="9">
    <location>
        <position position="37"/>
    </location>
</feature>
<gene>
    <name evidence="13" type="ORF">A5640_13290</name>
</gene>
<dbReference type="Proteomes" id="UP000093925">
    <property type="component" value="Unassembled WGS sequence"/>
</dbReference>
<dbReference type="GO" id="GO:0005829">
    <property type="term" value="C:cytosol"/>
    <property type="evidence" value="ECO:0007669"/>
    <property type="project" value="TreeGrafter"/>
</dbReference>
<dbReference type="Gene3D" id="3.40.30.10">
    <property type="entry name" value="Glutaredoxin"/>
    <property type="match status" value="1"/>
</dbReference>
<reference evidence="13 14" key="1">
    <citation type="submission" date="2016-06" db="EMBL/GenBank/DDBJ databases">
        <authorList>
            <person name="Kjaerup R.B."/>
            <person name="Dalgaard T.S."/>
            <person name="Juul-Madsen H.R."/>
        </authorList>
    </citation>
    <scope>NUCLEOTIDE SEQUENCE [LARGE SCALE GENOMIC DNA]</scope>
    <source>
        <strain evidence="13 14">1276495.2</strain>
    </source>
</reference>
<evidence type="ECO:0000256" key="1">
    <source>
        <dbReference type="ARBA" id="ARBA00003318"/>
    </source>
</evidence>
<organism evidence="13 14">
    <name type="scientific">Mycobacterium asiaticum</name>
    <dbReference type="NCBI Taxonomy" id="1790"/>
    <lineage>
        <taxon>Bacteria</taxon>
        <taxon>Bacillati</taxon>
        <taxon>Actinomycetota</taxon>
        <taxon>Actinomycetes</taxon>
        <taxon>Mycobacteriales</taxon>
        <taxon>Mycobacteriaceae</taxon>
        <taxon>Mycobacterium</taxon>
    </lineage>
</organism>
<comment type="similarity">
    <text evidence="2 8">Belongs to the thioredoxin family.</text>
</comment>
<dbReference type="GO" id="GO:0015035">
    <property type="term" value="F:protein-disulfide reductase activity"/>
    <property type="evidence" value="ECO:0007669"/>
    <property type="project" value="UniProtKB-UniRule"/>
</dbReference>
<comment type="caution">
    <text evidence="13">The sequence shown here is derived from an EMBL/GenBank/DDBJ whole genome shotgun (WGS) entry which is preliminary data.</text>
</comment>
<evidence type="ECO:0000256" key="5">
    <source>
        <dbReference type="ARBA" id="ARBA00023157"/>
    </source>
</evidence>
<evidence type="ECO:0000256" key="2">
    <source>
        <dbReference type="ARBA" id="ARBA00008987"/>
    </source>
</evidence>
<protein>
    <recommendedName>
        <fullName evidence="7 8">Thioredoxin</fullName>
    </recommendedName>
</protein>
<dbReference type="InterPro" id="IPR036249">
    <property type="entry name" value="Thioredoxin-like_sf"/>
</dbReference>
<evidence type="ECO:0000259" key="12">
    <source>
        <dbReference type="PROSITE" id="PS51352"/>
    </source>
</evidence>
<dbReference type="AlphaFoldDB" id="A0A1A3KJZ6"/>
<evidence type="ECO:0000313" key="14">
    <source>
        <dbReference type="Proteomes" id="UP000093925"/>
    </source>
</evidence>
<evidence type="ECO:0000256" key="4">
    <source>
        <dbReference type="ARBA" id="ARBA00022982"/>
    </source>
</evidence>
<feature type="site" description="Deprotonates C-terminal active site Cys" evidence="9">
    <location>
        <position position="31"/>
    </location>
</feature>